<gene>
    <name evidence="2" type="ORF">BZG36_01910</name>
</gene>
<dbReference type="PROSITE" id="PS50206">
    <property type="entry name" value="RHODANESE_3"/>
    <property type="match status" value="1"/>
</dbReference>
<dbReference type="Pfam" id="PF17773">
    <property type="entry name" value="UPF0176_N"/>
    <property type="match status" value="1"/>
</dbReference>
<dbReference type="AlphaFoldDB" id="A0A261Y4G2"/>
<evidence type="ECO:0000259" key="1">
    <source>
        <dbReference type="PROSITE" id="PS50206"/>
    </source>
</evidence>
<dbReference type="InterPro" id="IPR040503">
    <property type="entry name" value="TRHO_N"/>
</dbReference>
<comment type="caution">
    <text evidence="2">The sequence shown here is derived from an EMBL/GenBank/DDBJ whole genome shotgun (WGS) entry which is preliminary data.</text>
</comment>
<dbReference type="PANTHER" id="PTHR43268:SF6">
    <property type="entry name" value="THIOSULFATE SULFURTRANSFERASE_RHODANESE-LIKE DOMAIN-CONTAINING PROTEIN 2"/>
    <property type="match status" value="1"/>
</dbReference>
<dbReference type="Gene3D" id="3.40.250.10">
    <property type="entry name" value="Rhodanese-like domain"/>
    <property type="match status" value="1"/>
</dbReference>
<accession>A0A261Y4G2</accession>
<evidence type="ECO:0000313" key="2">
    <source>
        <dbReference type="EMBL" id="OZJ05507.1"/>
    </source>
</evidence>
<dbReference type="SMART" id="SM00450">
    <property type="entry name" value="RHOD"/>
    <property type="match status" value="1"/>
</dbReference>
<dbReference type="InterPro" id="IPR057944">
    <property type="entry name" value="TSTD2_N"/>
</dbReference>
<name>A0A261Y4G2_9FUNG</name>
<dbReference type="Pfam" id="PF12368">
    <property type="entry name" value="Rhodanese_C"/>
    <property type="match status" value="1"/>
</dbReference>
<reference evidence="2 3" key="1">
    <citation type="journal article" date="2017" name="Mycologia">
        <title>Bifiguratus adelaidae, gen. et sp. nov., a new member of Mucoromycotina in endophytic and soil-dwelling habitats.</title>
        <authorList>
            <person name="Torres-Cruz T.J."/>
            <person name="Billingsley Tobias T.L."/>
            <person name="Almatruk M."/>
            <person name="Hesse C."/>
            <person name="Kuske C.R."/>
            <person name="Desiro A."/>
            <person name="Benucci G.M."/>
            <person name="Bonito G."/>
            <person name="Stajich J.E."/>
            <person name="Dunlap C."/>
            <person name="Arnold A.E."/>
            <person name="Porras-Alfaro A."/>
        </authorList>
    </citation>
    <scope>NUCLEOTIDE SEQUENCE [LARGE SCALE GENOMIC DNA]</scope>
    <source>
        <strain evidence="2 3">AZ0501</strain>
    </source>
</reference>
<sequence>MSKSKGKERIVQRRAFLAFLYSKRQEKAQDGGQKWCCCDVTFDTMQDIARHATSAHSEDLKKLEATFATDDKVKTQAATFSHRRVEKGSSDPISFSCECEPGASRVILFYKYTAVMDPTLLAQTVHEQCTHWDLYGKVRIANEGINATVAGAAVNIEQLIDFLTIKRLGPAENGSDPAVRKAFFKPSMGCKHVFPNLSVKVVDEICPLGVKDLRIHDTSPKETISKLAPSDFHRLVRQAAENKEDYMILDARNYYESSIGHFQGAVLPPIRKFGALPEWIDRNCNTMRGKTVLMYCTGGIRCEKASAYLERSLSSSTPPDPQKTNDLATHVVMLEGGIHNYFEWLQSFPSTTHDRKEDEASDKPTSLFAGANYVFDARQSVDPPISYPSQKNTKTEVQAPHVNPSAIAHCRVCDAPTSHYEKCAQPGCCLLVLWCGCSLTAAKHGTSQSYVKDGRLYCCQTCAKRQDHVSGLCACEAQRRAKELKPIYILTGPPMPPIVY</sequence>
<dbReference type="InterPro" id="IPR022111">
    <property type="entry name" value="Rhodanese_C"/>
</dbReference>
<dbReference type="Proteomes" id="UP000242875">
    <property type="component" value="Unassembled WGS sequence"/>
</dbReference>
<dbReference type="Gene3D" id="3.30.70.100">
    <property type="match status" value="1"/>
</dbReference>
<dbReference type="Pfam" id="PF00581">
    <property type="entry name" value="Rhodanese"/>
    <property type="match status" value="1"/>
</dbReference>
<dbReference type="InterPro" id="IPR001763">
    <property type="entry name" value="Rhodanese-like_dom"/>
</dbReference>
<evidence type="ECO:0000313" key="3">
    <source>
        <dbReference type="Proteomes" id="UP000242875"/>
    </source>
</evidence>
<dbReference type="Pfam" id="PF23949">
    <property type="entry name" value="TSTD2_N"/>
    <property type="match status" value="1"/>
</dbReference>
<feature type="domain" description="Rhodanese" evidence="1">
    <location>
        <begin position="242"/>
        <end position="347"/>
    </location>
</feature>
<dbReference type="InterPro" id="IPR036873">
    <property type="entry name" value="Rhodanese-like_dom_sf"/>
</dbReference>
<proteinExistence type="predicted"/>
<dbReference type="PANTHER" id="PTHR43268">
    <property type="entry name" value="THIOSULFATE SULFURTRANSFERASE/RHODANESE-LIKE DOMAIN-CONTAINING PROTEIN 2"/>
    <property type="match status" value="1"/>
</dbReference>
<dbReference type="SUPFAM" id="SSF52821">
    <property type="entry name" value="Rhodanese/Cell cycle control phosphatase"/>
    <property type="match status" value="1"/>
</dbReference>
<dbReference type="InterPro" id="IPR020936">
    <property type="entry name" value="TrhO"/>
</dbReference>
<dbReference type="OrthoDB" id="25002at2759"/>
<keyword evidence="3" id="KW-1185">Reference proteome</keyword>
<protein>
    <recommendedName>
        <fullName evidence="1">Rhodanese domain-containing protein</fullName>
    </recommendedName>
</protein>
<dbReference type="EMBL" id="MVBO01000014">
    <property type="protein sequence ID" value="OZJ05507.1"/>
    <property type="molecule type" value="Genomic_DNA"/>
</dbReference>
<organism evidence="2 3">
    <name type="scientific">Bifiguratus adelaidae</name>
    <dbReference type="NCBI Taxonomy" id="1938954"/>
    <lineage>
        <taxon>Eukaryota</taxon>
        <taxon>Fungi</taxon>
        <taxon>Fungi incertae sedis</taxon>
        <taxon>Mucoromycota</taxon>
        <taxon>Mucoromycotina</taxon>
        <taxon>Endogonomycetes</taxon>
        <taxon>Endogonales</taxon>
        <taxon>Endogonales incertae sedis</taxon>
        <taxon>Bifiguratus</taxon>
    </lineage>
</organism>